<name>A0A7J8LG09_9ROSI</name>
<comment type="caution">
    <text evidence="1">The sequence shown here is derived from an EMBL/GenBank/DDBJ whole genome shotgun (WGS) entry which is preliminary data.</text>
</comment>
<protein>
    <submittedName>
        <fullName evidence="1">Uncharacterized protein</fullName>
    </submittedName>
</protein>
<gene>
    <name evidence="1" type="ORF">Golob_022265</name>
</gene>
<organism evidence="1 2">
    <name type="scientific">Gossypium lobatum</name>
    <dbReference type="NCBI Taxonomy" id="34289"/>
    <lineage>
        <taxon>Eukaryota</taxon>
        <taxon>Viridiplantae</taxon>
        <taxon>Streptophyta</taxon>
        <taxon>Embryophyta</taxon>
        <taxon>Tracheophyta</taxon>
        <taxon>Spermatophyta</taxon>
        <taxon>Magnoliopsida</taxon>
        <taxon>eudicotyledons</taxon>
        <taxon>Gunneridae</taxon>
        <taxon>Pentapetalae</taxon>
        <taxon>rosids</taxon>
        <taxon>malvids</taxon>
        <taxon>Malvales</taxon>
        <taxon>Malvaceae</taxon>
        <taxon>Malvoideae</taxon>
        <taxon>Gossypium</taxon>
    </lineage>
</organism>
<sequence>MGGGMRCGAFSLLFASYYRIAIVSNFTVTIVFALAANKRTIHPNPPLIRMDINVNDVNEVGCGHYGGEVFRRNEPIYSCDVSRLQVVDNMVNASAQVGGVVKELMRHWGYVGTHGVLRTLLRYVLVLRKLAMSCIDDILSFQNEITYVSKYGLRRTKRDAVGVLRDEEGVARSLFSGPIDAVASETTENLLIGIDRCINQLVSIHFILVYRQGSIYAGVGSVLRNHEGLVRGVFYRQFAALNPAKVELMVVSIALHLFCSSPWTGKTHLITEIDSLNFVK</sequence>
<accession>A0A7J8LG09</accession>
<dbReference type="AlphaFoldDB" id="A0A7J8LG09"/>
<dbReference type="Proteomes" id="UP000593572">
    <property type="component" value="Unassembled WGS sequence"/>
</dbReference>
<keyword evidence="2" id="KW-1185">Reference proteome</keyword>
<evidence type="ECO:0000313" key="1">
    <source>
        <dbReference type="EMBL" id="MBA0551377.1"/>
    </source>
</evidence>
<dbReference type="EMBL" id="JABEZX010000002">
    <property type="protein sequence ID" value="MBA0551377.1"/>
    <property type="molecule type" value="Genomic_DNA"/>
</dbReference>
<evidence type="ECO:0000313" key="2">
    <source>
        <dbReference type="Proteomes" id="UP000593572"/>
    </source>
</evidence>
<proteinExistence type="predicted"/>
<reference evidence="1 2" key="1">
    <citation type="journal article" date="2019" name="Genome Biol. Evol.">
        <title>Insights into the evolution of the New World diploid cottons (Gossypium, subgenus Houzingenia) based on genome sequencing.</title>
        <authorList>
            <person name="Grover C.E."/>
            <person name="Arick M.A. 2nd"/>
            <person name="Thrash A."/>
            <person name="Conover J.L."/>
            <person name="Sanders W.S."/>
            <person name="Peterson D.G."/>
            <person name="Frelichowski J.E."/>
            <person name="Scheffler J.A."/>
            <person name="Scheffler B.E."/>
            <person name="Wendel J.F."/>
        </authorList>
    </citation>
    <scope>NUCLEOTIDE SEQUENCE [LARGE SCALE GENOMIC DNA]</scope>
    <source>
        <strain evidence="1">157</strain>
        <tissue evidence="1">Leaf</tissue>
    </source>
</reference>